<organism evidence="9 10">
    <name type="scientific">Sinanodonta woodiana</name>
    <name type="common">Chinese pond mussel</name>
    <name type="synonym">Anodonta woodiana</name>
    <dbReference type="NCBI Taxonomy" id="1069815"/>
    <lineage>
        <taxon>Eukaryota</taxon>
        <taxon>Metazoa</taxon>
        <taxon>Spiralia</taxon>
        <taxon>Lophotrochozoa</taxon>
        <taxon>Mollusca</taxon>
        <taxon>Bivalvia</taxon>
        <taxon>Autobranchia</taxon>
        <taxon>Heteroconchia</taxon>
        <taxon>Palaeoheterodonta</taxon>
        <taxon>Unionida</taxon>
        <taxon>Unionoidea</taxon>
        <taxon>Unionidae</taxon>
        <taxon>Unioninae</taxon>
        <taxon>Sinanodonta</taxon>
    </lineage>
</organism>
<gene>
    <name evidence="9" type="ORF">ACJMK2_012194</name>
</gene>
<dbReference type="InterPro" id="IPR000315">
    <property type="entry name" value="Znf_B-box"/>
</dbReference>
<dbReference type="Gene3D" id="3.30.160.60">
    <property type="entry name" value="Classic Zinc Finger"/>
    <property type="match status" value="1"/>
</dbReference>
<evidence type="ECO:0000313" key="10">
    <source>
        <dbReference type="Proteomes" id="UP001634394"/>
    </source>
</evidence>
<protein>
    <submittedName>
        <fullName evidence="9">Uncharacterized protein</fullName>
    </submittedName>
</protein>
<accession>A0ABD3V7G7</accession>
<evidence type="ECO:0000256" key="5">
    <source>
        <dbReference type="PROSITE-ProRule" id="PRU00024"/>
    </source>
</evidence>
<evidence type="ECO:0000256" key="1">
    <source>
        <dbReference type="ARBA" id="ARBA00022553"/>
    </source>
</evidence>
<reference evidence="9 10" key="1">
    <citation type="submission" date="2024-11" db="EMBL/GenBank/DDBJ databases">
        <title>Chromosome-level genome assembly of the freshwater bivalve Anodonta woodiana.</title>
        <authorList>
            <person name="Chen X."/>
        </authorList>
    </citation>
    <scope>NUCLEOTIDE SEQUENCE [LARGE SCALE GENOMIC DNA]</scope>
    <source>
        <strain evidence="9">MN2024</strain>
        <tissue evidence="9">Gills</tissue>
    </source>
</reference>
<evidence type="ECO:0000256" key="4">
    <source>
        <dbReference type="ARBA" id="ARBA00022833"/>
    </source>
</evidence>
<dbReference type="AlphaFoldDB" id="A0ABD3V7G7"/>
<proteinExistence type="predicted"/>
<comment type="caution">
    <text evidence="9">The sequence shown here is derived from an EMBL/GenBank/DDBJ whole genome shotgun (WGS) entry which is preliminary data.</text>
</comment>
<dbReference type="EMBL" id="JBJQND010000013">
    <property type="protein sequence ID" value="KAL3857539.1"/>
    <property type="molecule type" value="Genomic_DNA"/>
</dbReference>
<keyword evidence="2" id="KW-0479">Metal-binding</keyword>
<dbReference type="SUPFAM" id="SSF101898">
    <property type="entry name" value="NHL repeat"/>
    <property type="match status" value="1"/>
</dbReference>
<dbReference type="SUPFAM" id="SSF57845">
    <property type="entry name" value="B-box zinc-binding domain"/>
    <property type="match status" value="1"/>
</dbReference>
<feature type="domain" description="B box-type" evidence="8">
    <location>
        <begin position="100"/>
        <end position="147"/>
    </location>
</feature>
<dbReference type="PROSITE" id="PS00518">
    <property type="entry name" value="ZF_RING_1"/>
    <property type="match status" value="1"/>
</dbReference>
<dbReference type="PANTHER" id="PTHR25462:SF296">
    <property type="entry name" value="MEIOTIC P26, ISOFORM F"/>
    <property type="match status" value="1"/>
</dbReference>
<dbReference type="Pfam" id="PF00643">
    <property type="entry name" value="zf-B_box"/>
    <property type="match status" value="1"/>
</dbReference>
<evidence type="ECO:0000259" key="8">
    <source>
        <dbReference type="PROSITE" id="PS50119"/>
    </source>
</evidence>
<dbReference type="SMART" id="SM00336">
    <property type="entry name" value="BBOX"/>
    <property type="match status" value="2"/>
</dbReference>
<keyword evidence="3 5" id="KW-0863">Zinc-finger</keyword>
<dbReference type="Proteomes" id="UP001634394">
    <property type="component" value="Unassembled WGS sequence"/>
</dbReference>
<dbReference type="InterPro" id="IPR001841">
    <property type="entry name" value="Znf_RING"/>
</dbReference>
<feature type="region of interest" description="Disordered" evidence="6">
    <location>
        <begin position="392"/>
        <end position="435"/>
    </location>
</feature>
<feature type="compositionally biased region" description="Basic and acidic residues" evidence="6">
    <location>
        <begin position="400"/>
        <end position="419"/>
    </location>
</feature>
<dbReference type="PANTHER" id="PTHR25462">
    <property type="entry name" value="BONUS, ISOFORM C-RELATED"/>
    <property type="match status" value="1"/>
</dbReference>
<dbReference type="Pfam" id="PF13445">
    <property type="entry name" value="zf-RING_UBOX"/>
    <property type="match status" value="1"/>
</dbReference>
<feature type="domain" description="B box-type" evidence="8">
    <location>
        <begin position="164"/>
        <end position="193"/>
    </location>
</feature>
<dbReference type="PROSITE" id="PS50089">
    <property type="entry name" value="ZF_RING_2"/>
    <property type="match status" value="1"/>
</dbReference>
<evidence type="ECO:0000259" key="7">
    <source>
        <dbReference type="PROSITE" id="PS50089"/>
    </source>
</evidence>
<evidence type="ECO:0000313" key="9">
    <source>
        <dbReference type="EMBL" id="KAL3857539.1"/>
    </source>
</evidence>
<name>A0ABD3V7G7_SINWO</name>
<dbReference type="InterPro" id="IPR047153">
    <property type="entry name" value="TRIM45/56/19-like"/>
</dbReference>
<evidence type="ECO:0000256" key="6">
    <source>
        <dbReference type="SAM" id="MobiDB-lite"/>
    </source>
</evidence>
<dbReference type="InterPro" id="IPR013083">
    <property type="entry name" value="Znf_RING/FYVE/PHD"/>
</dbReference>
<evidence type="ECO:0000256" key="3">
    <source>
        <dbReference type="ARBA" id="ARBA00022771"/>
    </source>
</evidence>
<dbReference type="SMART" id="SM00184">
    <property type="entry name" value="RING"/>
    <property type="match status" value="1"/>
</dbReference>
<sequence>MEEGSQISEDFLSCPLCTEEYQDPRSLSCLHSFCLNCITDHIDDSTKGQKNPKGFDCPVCHKHQEAPVQTQGPQTWAEALPVNQFIVGLLEAVKLRSAGRRCDPCFRRGNRNLASTWCEQCGDAMCDSCQTQHNSMKNPKNHTVVDIEKIKLQPIKSTVLRTPCPEHNGKFLDFYCEDHVQVICSTCATGFHRKCSSVLSASEAANKQRDEARSIIEKLRHQTSWATRIADNRKHVSTSLDDAAVNVKKQIESIKKQINDILSAQEERILEQLEQLKSGETQHFERELERCNDLINTTKNAASVLQNSLTHGTDADILLTFSKASTESYLCEKSLKEVSRQLKDVVLVFSPDKSLQMFLGTLREMGKFSLSHQSVQIPPPYSVRQDTIIVPDDIPPLRSESPEITRRYTGTPDERELPRHRLLSPSPPPMTPLGRDNIPQAVLETFFKARTINDRDNCCFTGAEYVSEGRIVLTDQVHRKVKMFNHAYKWIGERVLSARPYDITSTSSTEIAVTLPKEKRFILMHVRDTDFTIVAAVQTGAKCWGINYCNHTFAVCCYGSPPCIKLMSRDGRELKVISKDTMGHNLFFFPEYIVVDRSNTCMYVTDRYKKSVTALTTLGDKLWEVKYDGLKMPKGIALHGTRLFVAGCKSHNVMMISTDGQIMGEVVVEGVSNPHKLVLSPGSDKLLVTQYAMTLIDVEKNTVKIFSLPW</sequence>
<keyword evidence="1" id="KW-0597">Phosphoprotein</keyword>
<dbReference type="Gene3D" id="2.120.10.30">
    <property type="entry name" value="TolB, C-terminal domain"/>
    <property type="match status" value="1"/>
</dbReference>
<feature type="domain" description="RING-type" evidence="7">
    <location>
        <begin position="14"/>
        <end position="61"/>
    </location>
</feature>
<dbReference type="CDD" id="cd19757">
    <property type="entry name" value="Bbox1"/>
    <property type="match status" value="1"/>
</dbReference>
<dbReference type="SUPFAM" id="SSF57850">
    <property type="entry name" value="RING/U-box"/>
    <property type="match status" value="1"/>
</dbReference>
<evidence type="ECO:0000256" key="2">
    <source>
        <dbReference type="ARBA" id="ARBA00022723"/>
    </source>
</evidence>
<dbReference type="InterPro" id="IPR017907">
    <property type="entry name" value="Znf_RING_CS"/>
</dbReference>
<keyword evidence="4" id="KW-0862">Zinc</keyword>
<keyword evidence="10" id="KW-1185">Reference proteome</keyword>
<dbReference type="GO" id="GO:0008270">
    <property type="term" value="F:zinc ion binding"/>
    <property type="evidence" value="ECO:0007669"/>
    <property type="project" value="UniProtKB-KW"/>
</dbReference>
<dbReference type="InterPro" id="IPR011042">
    <property type="entry name" value="6-blade_b-propeller_TolB-like"/>
</dbReference>
<dbReference type="PROSITE" id="PS50119">
    <property type="entry name" value="ZF_BBOX"/>
    <property type="match status" value="2"/>
</dbReference>
<dbReference type="Gene3D" id="3.30.40.10">
    <property type="entry name" value="Zinc/RING finger domain, C3HC4 (zinc finger)"/>
    <property type="match status" value="1"/>
</dbReference>
<dbReference type="InterPro" id="IPR027370">
    <property type="entry name" value="Znf-RING_euk"/>
</dbReference>